<dbReference type="InterPro" id="IPR003593">
    <property type="entry name" value="AAA+_ATPase"/>
</dbReference>
<dbReference type="PANTHER" id="PTHR32071">
    <property type="entry name" value="TRANSCRIPTIONAL REGULATORY PROTEIN"/>
    <property type="match status" value="1"/>
</dbReference>
<evidence type="ECO:0000313" key="7">
    <source>
        <dbReference type="EMBL" id="EGA64633.1"/>
    </source>
</evidence>
<dbReference type="FunFam" id="3.40.50.300:FF:000006">
    <property type="entry name" value="DNA-binding transcriptional regulator NtrC"/>
    <property type="match status" value="1"/>
</dbReference>
<proteinExistence type="predicted"/>
<dbReference type="AlphaFoldDB" id="E8LXM2"/>
<organism evidence="7 8">
    <name type="scientific">Vibrio brasiliensis LMG 20546</name>
    <dbReference type="NCBI Taxonomy" id="945543"/>
    <lineage>
        <taxon>Bacteria</taxon>
        <taxon>Pseudomonadati</taxon>
        <taxon>Pseudomonadota</taxon>
        <taxon>Gammaproteobacteria</taxon>
        <taxon>Vibrionales</taxon>
        <taxon>Vibrionaceae</taxon>
        <taxon>Vibrio</taxon>
        <taxon>Vibrio oreintalis group</taxon>
    </lineage>
</organism>
<comment type="caution">
    <text evidence="7">The sequence shown here is derived from an EMBL/GenBank/DDBJ whole genome shotgun (WGS) entry which is preliminary data.</text>
</comment>
<dbReference type="PANTHER" id="PTHR32071:SF120">
    <property type="entry name" value="TRANSCRIPTIONAL REGULATOR-RELATED"/>
    <property type="match status" value="1"/>
</dbReference>
<keyword evidence="5" id="KW-0804">Transcription</keyword>
<dbReference type="InterPro" id="IPR025943">
    <property type="entry name" value="Sigma_54_int_dom_ATP-bd_2"/>
</dbReference>
<dbReference type="eggNOG" id="COG2204">
    <property type="taxonomic scope" value="Bacteria"/>
</dbReference>
<keyword evidence="4" id="KW-0238">DNA-binding</keyword>
<evidence type="ECO:0000256" key="4">
    <source>
        <dbReference type="ARBA" id="ARBA00023125"/>
    </source>
</evidence>
<evidence type="ECO:0000259" key="6">
    <source>
        <dbReference type="PROSITE" id="PS50045"/>
    </source>
</evidence>
<dbReference type="Gene3D" id="1.10.10.60">
    <property type="entry name" value="Homeodomain-like"/>
    <property type="match status" value="1"/>
</dbReference>
<dbReference type="InterPro" id="IPR058031">
    <property type="entry name" value="AAA_lid_NorR"/>
</dbReference>
<sequence>MREEQAVSILVISRDHQLWSGILSEQGWGYRIVASVDTAKEILKNVHRLVVVFDFSCGRYQCKQLEALHGIGMGVRTIAYLDKTQKDLLTCEELNYISYYCVDYYTSPLPQEMVVKTLGHQVGMLDLKSNSVAKSKTNVIEGKAISLIGDSPVIHRLRRQIAKVAPTDVNTLICGESGTGKELVARAIHDASSRASETFVAVNCGALNEQLVHSELFGHEKGAFTGASTSRTGKIALAHNGTLFLDEIGDLPLTQQANLLRFLQEGTIDVLGGSEPVRVNVRVVAATHVDLEQAVKEGRFRQDLYFRLNVLRVNAPALRDRGQDILLLALFFMNKFSKEYSCDISHFDEGAKQRLLCYHWPGNVRELINIVKRAVLMNDAGVISAEDLDISSSVALAAPAVSHKGESLRDALLLYEGNVLEASRYLGISRATAYRIIEKYNLKSALVRARGLN</sequence>
<evidence type="ECO:0000256" key="2">
    <source>
        <dbReference type="ARBA" id="ARBA00022840"/>
    </source>
</evidence>
<dbReference type="RefSeq" id="WP_006880564.1">
    <property type="nucleotide sequence ID" value="NZ_AEVS01000081.1"/>
</dbReference>
<dbReference type="GO" id="GO:0006355">
    <property type="term" value="P:regulation of DNA-templated transcription"/>
    <property type="evidence" value="ECO:0007669"/>
    <property type="project" value="InterPro"/>
</dbReference>
<evidence type="ECO:0000256" key="3">
    <source>
        <dbReference type="ARBA" id="ARBA00023015"/>
    </source>
</evidence>
<dbReference type="SUPFAM" id="SSF52540">
    <property type="entry name" value="P-loop containing nucleoside triphosphate hydrolases"/>
    <property type="match status" value="1"/>
</dbReference>
<dbReference type="OrthoDB" id="9804019at2"/>
<gene>
    <name evidence="7" type="ORF">VIBR0546_07172</name>
</gene>
<dbReference type="Pfam" id="PF25601">
    <property type="entry name" value="AAA_lid_14"/>
    <property type="match status" value="1"/>
</dbReference>
<keyword evidence="3" id="KW-0805">Transcription regulation</keyword>
<dbReference type="Gene3D" id="3.40.50.300">
    <property type="entry name" value="P-loop containing nucleotide triphosphate hydrolases"/>
    <property type="match status" value="1"/>
</dbReference>
<name>E8LXM2_9VIBR</name>
<dbReference type="SMART" id="SM00382">
    <property type="entry name" value="AAA"/>
    <property type="match status" value="1"/>
</dbReference>
<dbReference type="InterPro" id="IPR045343">
    <property type="entry name" value="VpsR"/>
</dbReference>
<dbReference type="SUPFAM" id="SSF46689">
    <property type="entry name" value="Homeodomain-like"/>
    <property type="match status" value="1"/>
</dbReference>
<dbReference type="InterPro" id="IPR025944">
    <property type="entry name" value="Sigma_54_int_dom_CS"/>
</dbReference>
<dbReference type="InterPro" id="IPR027417">
    <property type="entry name" value="P-loop_NTPase"/>
</dbReference>
<dbReference type="PROSITE" id="PS00688">
    <property type="entry name" value="SIGMA54_INTERACT_3"/>
    <property type="match status" value="1"/>
</dbReference>
<reference evidence="7 8" key="1">
    <citation type="journal article" date="2012" name="Int. J. Syst. Evol. Microbiol.">
        <title>Vibrio caribbeanicus sp. nov., isolated from the marine sponge Scleritoderma cyanea.</title>
        <authorList>
            <person name="Hoffmann M."/>
            <person name="Monday S.R."/>
            <person name="Allard M.W."/>
            <person name="Strain E.A."/>
            <person name="Whittaker P."/>
            <person name="Naum M."/>
            <person name="McCarthy P.J."/>
            <person name="Lopez J.V."/>
            <person name="Fischer M."/>
            <person name="Brown E.W."/>
        </authorList>
    </citation>
    <scope>NUCLEOTIDE SEQUENCE [LARGE SCALE GENOMIC DNA]</scope>
    <source>
        <strain evidence="7 8">LMG 20546</strain>
    </source>
</reference>
<dbReference type="EMBL" id="AEVS01000081">
    <property type="protein sequence ID" value="EGA64633.1"/>
    <property type="molecule type" value="Genomic_DNA"/>
</dbReference>
<feature type="domain" description="Sigma-54 factor interaction" evidence="6">
    <location>
        <begin position="147"/>
        <end position="376"/>
    </location>
</feature>
<dbReference type="PROSITE" id="PS50045">
    <property type="entry name" value="SIGMA54_INTERACT_4"/>
    <property type="match status" value="1"/>
</dbReference>
<dbReference type="Gene3D" id="1.10.8.60">
    <property type="match status" value="1"/>
</dbReference>
<dbReference type="CDD" id="cd00009">
    <property type="entry name" value="AAA"/>
    <property type="match status" value="1"/>
</dbReference>
<dbReference type="Pfam" id="PF20161">
    <property type="entry name" value="VpsR"/>
    <property type="match status" value="1"/>
</dbReference>
<evidence type="ECO:0000256" key="1">
    <source>
        <dbReference type="ARBA" id="ARBA00022741"/>
    </source>
</evidence>
<dbReference type="STRING" id="945543.VIBR0546_07172"/>
<evidence type="ECO:0000313" key="8">
    <source>
        <dbReference type="Proteomes" id="UP000004371"/>
    </source>
</evidence>
<dbReference type="InterPro" id="IPR002078">
    <property type="entry name" value="Sigma_54_int"/>
</dbReference>
<dbReference type="InterPro" id="IPR009057">
    <property type="entry name" value="Homeodomain-like_sf"/>
</dbReference>
<dbReference type="GO" id="GO:0005524">
    <property type="term" value="F:ATP binding"/>
    <property type="evidence" value="ECO:0007669"/>
    <property type="project" value="UniProtKB-KW"/>
</dbReference>
<keyword evidence="2" id="KW-0067">ATP-binding</keyword>
<dbReference type="GO" id="GO:0003677">
    <property type="term" value="F:DNA binding"/>
    <property type="evidence" value="ECO:0007669"/>
    <property type="project" value="UniProtKB-KW"/>
</dbReference>
<accession>E8LXM2</accession>
<keyword evidence="1" id="KW-0547">Nucleotide-binding</keyword>
<protein>
    <submittedName>
        <fullName evidence="7">Transcriptional regulator</fullName>
    </submittedName>
</protein>
<keyword evidence="8" id="KW-1185">Reference proteome</keyword>
<dbReference type="PROSITE" id="PS00676">
    <property type="entry name" value="SIGMA54_INTERACT_2"/>
    <property type="match status" value="1"/>
</dbReference>
<dbReference type="Pfam" id="PF00158">
    <property type="entry name" value="Sigma54_activat"/>
    <property type="match status" value="1"/>
</dbReference>
<evidence type="ECO:0000256" key="5">
    <source>
        <dbReference type="ARBA" id="ARBA00023163"/>
    </source>
</evidence>
<dbReference type="Proteomes" id="UP000004371">
    <property type="component" value="Unassembled WGS sequence"/>
</dbReference>